<keyword evidence="6" id="KW-0804">Transcription</keyword>
<gene>
    <name evidence="9" type="primary">rslA</name>
    <name evidence="9" type="ORF">Pma05_64210</name>
</gene>
<evidence type="ECO:0000313" key="10">
    <source>
        <dbReference type="Proteomes" id="UP000621500"/>
    </source>
</evidence>
<keyword evidence="5 7" id="KW-0472">Membrane</keyword>
<evidence type="ECO:0000256" key="4">
    <source>
        <dbReference type="ARBA" id="ARBA00023015"/>
    </source>
</evidence>
<reference evidence="9 10" key="1">
    <citation type="submission" date="2021-01" db="EMBL/GenBank/DDBJ databases">
        <title>Whole genome shotgun sequence of Plantactinospora mayteni NBRC 109088.</title>
        <authorList>
            <person name="Komaki H."/>
            <person name="Tamura T."/>
        </authorList>
    </citation>
    <scope>NUCLEOTIDE SEQUENCE [LARGE SCALE GENOMIC DNA]</scope>
    <source>
        <strain evidence="9 10">NBRC 109088</strain>
    </source>
</reference>
<organism evidence="9 10">
    <name type="scientific">Plantactinospora mayteni</name>
    <dbReference type="NCBI Taxonomy" id="566021"/>
    <lineage>
        <taxon>Bacteria</taxon>
        <taxon>Bacillati</taxon>
        <taxon>Actinomycetota</taxon>
        <taxon>Actinomycetes</taxon>
        <taxon>Micromonosporales</taxon>
        <taxon>Micromonosporaceae</taxon>
        <taxon>Plantactinospora</taxon>
    </lineage>
</organism>
<evidence type="ECO:0000256" key="2">
    <source>
        <dbReference type="ARBA" id="ARBA00022692"/>
    </source>
</evidence>
<dbReference type="Pfam" id="PF13490">
    <property type="entry name" value="zf-HC2"/>
    <property type="match status" value="1"/>
</dbReference>
<dbReference type="InterPro" id="IPR041916">
    <property type="entry name" value="Anti_sigma_zinc_sf"/>
</dbReference>
<evidence type="ECO:0000256" key="6">
    <source>
        <dbReference type="ARBA" id="ARBA00023163"/>
    </source>
</evidence>
<dbReference type="PANTHER" id="PTHR37461">
    <property type="entry name" value="ANTI-SIGMA-K FACTOR RSKA"/>
    <property type="match status" value="1"/>
</dbReference>
<name>A0ABQ4EYW7_9ACTN</name>
<comment type="caution">
    <text evidence="9">The sequence shown here is derived from an EMBL/GenBank/DDBJ whole genome shotgun (WGS) entry which is preliminary data.</text>
</comment>
<dbReference type="Gene3D" id="1.10.10.1320">
    <property type="entry name" value="Anti-sigma factor, zinc-finger domain"/>
    <property type="match status" value="1"/>
</dbReference>
<dbReference type="RefSeq" id="WP_203861190.1">
    <property type="nucleotide sequence ID" value="NZ_BAAAZQ010000015.1"/>
</dbReference>
<proteinExistence type="predicted"/>
<evidence type="ECO:0000256" key="1">
    <source>
        <dbReference type="ARBA" id="ARBA00004167"/>
    </source>
</evidence>
<evidence type="ECO:0000259" key="8">
    <source>
        <dbReference type="Pfam" id="PF13490"/>
    </source>
</evidence>
<keyword evidence="3 7" id="KW-1133">Transmembrane helix</keyword>
<dbReference type="InterPro" id="IPR027383">
    <property type="entry name" value="Znf_put"/>
</dbReference>
<feature type="domain" description="Putative zinc-finger" evidence="8">
    <location>
        <begin position="11"/>
        <end position="37"/>
    </location>
</feature>
<evidence type="ECO:0000256" key="5">
    <source>
        <dbReference type="ARBA" id="ARBA00023136"/>
    </source>
</evidence>
<evidence type="ECO:0000256" key="7">
    <source>
        <dbReference type="SAM" id="Phobius"/>
    </source>
</evidence>
<comment type="subcellular location">
    <subcellularLocation>
        <location evidence="1">Membrane</location>
        <topology evidence="1">Single-pass membrane protein</topology>
    </subcellularLocation>
</comment>
<dbReference type="EMBL" id="BONX01000048">
    <property type="protein sequence ID" value="GIG99848.1"/>
    <property type="molecule type" value="Genomic_DNA"/>
</dbReference>
<keyword evidence="2 7" id="KW-0812">Transmembrane</keyword>
<evidence type="ECO:0000256" key="3">
    <source>
        <dbReference type="ARBA" id="ARBA00022989"/>
    </source>
</evidence>
<keyword evidence="4" id="KW-0805">Transcription regulation</keyword>
<dbReference type="PANTHER" id="PTHR37461:SF1">
    <property type="entry name" value="ANTI-SIGMA-K FACTOR RSKA"/>
    <property type="match status" value="1"/>
</dbReference>
<feature type="transmembrane region" description="Helical" evidence="7">
    <location>
        <begin position="91"/>
        <end position="119"/>
    </location>
</feature>
<protein>
    <submittedName>
        <fullName evidence="9">Anti-sigma-L factor RslA</fullName>
    </submittedName>
</protein>
<evidence type="ECO:0000313" key="9">
    <source>
        <dbReference type="EMBL" id="GIG99848.1"/>
    </source>
</evidence>
<accession>A0ABQ4EYW7</accession>
<dbReference type="Proteomes" id="UP000621500">
    <property type="component" value="Unassembled WGS sequence"/>
</dbReference>
<keyword evidence="10" id="KW-1185">Reference proteome</keyword>
<dbReference type="InterPro" id="IPR051474">
    <property type="entry name" value="Anti-sigma-K/W_factor"/>
</dbReference>
<sequence length="231" mass="24958">MTNCEYAHDDGAYVLGALSPAERAAYERHLAGCPTCREAVAELAVLPGLLGRLDPAGLAEISPAPSAGERLPELLDAARARRRRERRRGRLRTGGLAMVAATLAAMLGFGIAVPVVGGWNAGTDVEVRMVAMQPVRGNVPVTAEIGFDGTRWGTVITMRCQYAKTRDYTKAYTFRLVAHGPNGETEQIGSWLAAPGDDATFTGVTRFTRSELIRLELLRYDNTPLLAYDVP</sequence>